<dbReference type="OrthoDB" id="9788959at2"/>
<sequence length="195" mass="20923">MNLHAILCPVDFSKSSEAALQHASALAVEADAKLYILHVIDESAAYCTEYTGMGYMPDMSQRIEYECSHLLDEIEPTEPKVRFERILMLGPPARTIAKVAEDKKVDLIVMGSHGRTGVSRLLMGSVAEEVVRLAKCPVLTMKHPVGVDVAGSGAVPVMSKATAEQTSGEEDPVSRPHLSGSPLANGAQEANRRPG</sequence>
<dbReference type="SUPFAM" id="SSF52402">
    <property type="entry name" value="Adenine nucleotide alpha hydrolases-like"/>
    <property type="match status" value="1"/>
</dbReference>
<dbReference type="Pfam" id="PF00582">
    <property type="entry name" value="Usp"/>
    <property type="match status" value="1"/>
</dbReference>
<evidence type="ECO:0000259" key="3">
    <source>
        <dbReference type="Pfam" id="PF00582"/>
    </source>
</evidence>
<dbReference type="PANTHER" id="PTHR46268">
    <property type="entry name" value="STRESS RESPONSE PROTEIN NHAX"/>
    <property type="match status" value="1"/>
</dbReference>
<dbReference type="EMBL" id="CP036278">
    <property type="protein sequence ID" value="QDU55125.1"/>
    <property type="molecule type" value="Genomic_DNA"/>
</dbReference>
<dbReference type="InterPro" id="IPR006015">
    <property type="entry name" value="Universal_stress_UspA"/>
</dbReference>
<dbReference type="Gene3D" id="3.40.50.620">
    <property type="entry name" value="HUPs"/>
    <property type="match status" value="1"/>
</dbReference>
<feature type="region of interest" description="Disordered" evidence="2">
    <location>
        <begin position="159"/>
        <end position="195"/>
    </location>
</feature>
<dbReference type="RefSeq" id="WP_145246022.1">
    <property type="nucleotide sequence ID" value="NZ_CP036278.1"/>
</dbReference>
<evidence type="ECO:0000313" key="4">
    <source>
        <dbReference type="EMBL" id="QDU55125.1"/>
    </source>
</evidence>
<gene>
    <name evidence="4" type="ORF">Pan181_13110</name>
</gene>
<protein>
    <recommendedName>
        <fullName evidence="3">UspA domain-containing protein</fullName>
    </recommendedName>
</protein>
<evidence type="ECO:0000256" key="1">
    <source>
        <dbReference type="ARBA" id="ARBA00008791"/>
    </source>
</evidence>
<evidence type="ECO:0000313" key="5">
    <source>
        <dbReference type="Proteomes" id="UP000315750"/>
    </source>
</evidence>
<keyword evidence="5" id="KW-1185">Reference proteome</keyword>
<comment type="similarity">
    <text evidence="1">Belongs to the universal stress protein A family.</text>
</comment>
<organism evidence="4 5">
    <name type="scientific">Aeoliella mucimassa</name>
    <dbReference type="NCBI Taxonomy" id="2527972"/>
    <lineage>
        <taxon>Bacteria</taxon>
        <taxon>Pseudomonadati</taxon>
        <taxon>Planctomycetota</taxon>
        <taxon>Planctomycetia</taxon>
        <taxon>Pirellulales</taxon>
        <taxon>Lacipirellulaceae</taxon>
        <taxon>Aeoliella</taxon>
    </lineage>
</organism>
<accession>A0A518AK87</accession>
<dbReference type="PRINTS" id="PR01438">
    <property type="entry name" value="UNVRSLSTRESS"/>
</dbReference>
<name>A0A518AK87_9BACT</name>
<dbReference type="KEGG" id="amuc:Pan181_13110"/>
<dbReference type="InterPro" id="IPR006016">
    <property type="entry name" value="UspA"/>
</dbReference>
<dbReference type="InterPro" id="IPR014729">
    <property type="entry name" value="Rossmann-like_a/b/a_fold"/>
</dbReference>
<dbReference type="CDD" id="cd00293">
    <property type="entry name" value="USP-like"/>
    <property type="match status" value="1"/>
</dbReference>
<feature type="domain" description="UspA" evidence="3">
    <location>
        <begin position="5"/>
        <end position="140"/>
    </location>
</feature>
<evidence type="ECO:0000256" key="2">
    <source>
        <dbReference type="SAM" id="MobiDB-lite"/>
    </source>
</evidence>
<dbReference type="PANTHER" id="PTHR46268:SF6">
    <property type="entry name" value="UNIVERSAL STRESS PROTEIN UP12"/>
    <property type="match status" value="1"/>
</dbReference>
<proteinExistence type="inferred from homology"/>
<reference evidence="4 5" key="1">
    <citation type="submission" date="2019-02" db="EMBL/GenBank/DDBJ databases">
        <title>Deep-cultivation of Planctomycetes and their phenomic and genomic characterization uncovers novel biology.</title>
        <authorList>
            <person name="Wiegand S."/>
            <person name="Jogler M."/>
            <person name="Boedeker C."/>
            <person name="Pinto D."/>
            <person name="Vollmers J."/>
            <person name="Rivas-Marin E."/>
            <person name="Kohn T."/>
            <person name="Peeters S.H."/>
            <person name="Heuer A."/>
            <person name="Rast P."/>
            <person name="Oberbeckmann S."/>
            <person name="Bunk B."/>
            <person name="Jeske O."/>
            <person name="Meyerdierks A."/>
            <person name="Storesund J.E."/>
            <person name="Kallscheuer N."/>
            <person name="Luecker S."/>
            <person name="Lage O.M."/>
            <person name="Pohl T."/>
            <person name="Merkel B.J."/>
            <person name="Hornburger P."/>
            <person name="Mueller R.-W."/>
            <person name="Bruemmer F."/>
            <person name="Labrenz M."/>
            <person name="Spormann A.M."/>
            <person name="Op den Camp H."/>
            <person name="Overmann J."/>
            <person name="Amann R."/>
            <person name="Jetten M.S.M."/>
            <person name="Mascher T."/>
            <person name="Medema M.H."/>
            <person name="Devos D.P."/>
            <person name="Kaster A.-K."/>
            <person name="Ovreas L."/>
            <person name="Rohde M."/>
            <person name="Galperin M.Y."/>
            <person name="Jogler C."/>
        </authorList>
    </citation>
    <scope>NUCLEOTIDE SEQUENCE [LARGE SCALE GENOMIC DNA]</scope>
    <source>
        <strain evidence="4 5">Pan181</strain>
    </source>
</reference>
<dbReference type="Proteomes" id="UP000315750">
    <property type="component" value="Chromosome"/>
</dbReference>
<dbReference type="AlphaFoldDB" id="A0A518AK87"/>